<reference evidence="2" key="1">
    <citation type="submission" date="2016-02" db="EMBL/GenBank/DDBJ databases">
        <title>WGS assembly of Manihot esculenta.</title>
        <authorList>
            <person name="Bredeson J.V."/>
            <person name="Prochnik S.E."/>
            <person name="Lyons J.B."/>
            <person name="Schmutz J."/>
            <person name="Grimwood J."/>
            <person name="Vrebalov J."/>
            <person name="Bart R.S."/>
            <person name="Amuge T."/>
            <person name="Ferguson M.E."/>
            <person name="Green R."/>
            <person name="Putnam N."/>
            <person name="Stites J."/>
            <person name="Rounsley S."/>
            <person name="Rokhsar D.S."/>
        </authorList>
    </citation>
    <scope>NUCLEOTIDE SEQUENCE [LARGE SCALE GENOMIC DNA]</scope>
    <source>
        <tissue evidence="2">Leaf</tissue>
    </source>
</reference>
<name>A0A2C9UJ85_MANES</name>
<dbReference type="AlphaFoldDB" id="A0A2C9UJ85"/>
<sequence>MDVISDLQESILSTSLLCKLLDTTLVNQQTKLPKNMANYAENSEGQNPGEEFFKICLDLSKLQKTSDELEALRWLFSNERTNVLNAKSEPSSQNSNLLIKSSSSSKSKHLQDRKNILVSNIYHANGVEECDEKLKEETSFSEGQTQMNLLQILCSLHFLAVEPIHTCEEASKMNLPIEQPIQKALRYIHVMEVKQWAESSICSTVDFLKPSSKAFLVFHVNIQKKLHHSSFTT</sequence>
<evidence type="ECO:0000313" key="2">
    <source>
        <dbReference type="EMBL" id="OAY30805.1"/>
    </source>
</evidence>
<dbReference type="EMBL" id="CM004400">
    <property type="protein sequence ID" value="OAY30805.1"/>
    <property type="molecule type" value="Genomic_DNA"/>
</dbReference>
<organism evidence="2">
    <name type="scientific">Manihot esculenta</name>
    <name type="common">Cassava</name>
    <name type="synonym">Jatropha manihot</name>
    <dbReference type="NCBI Taxonomy" id="3983"/>
    <lineage>
        <taxon>Eukaryota</taxon>
        <taxon>Viridiplantae</taxon>
        <taxon>Streptophyta</taxon>
        <taxon>Embryophyta</taxon>
        <taxon>Tracheophyta</taxon>
        <taxon>Spermatophyta</taxon>
        <taxon>Magnoliopsida</taxon>
        <taxon>eudicotyledons</taxon>
        <taxon>Gunneridae</taxon>
        <taxon>Pentapetalae</taxon>
        <taxon>rosids</taxon>
        <taxon>fabids</taxon>
        <taxon>Malpighiales</taxon>
        <taxon>Euphorbiaceae</taxon>
        <taxon>Crotonoideae</taxon>
        <taxon>Manihoteae</taxon>
        <taxon>Manihot</taxon>
    </lineage>
</organism>
<accession>A0A2C9UJ85</accession>
<feature type="region of interest" description="Disordered" evidence="1">
    <location>
        <begin position="86"/>
        <end position="106"/>
    </location>
</feature>
<proteinExistence type="predicted"/>
<gene>
    <name evidence="2" type="ORF">MANES_14G060200</name>
</gene>
<protein>
    <submittedName>
        <fullName evidence="2">Uncharacterized protein</fullName>
    </submittedName>
</protein>
<evidence type="ECO:0000256" key="1">
    <source>
        <dbReference type="SAM" id="MobiDB-lite"/>
    </source>
</evidence>
<feature type="compositionally biased region" description="Low complexity" evidence="1">
    <location>
        <begin position="91"/>
        <end position="105"/>
    </location>
</feature>